<proteinExistence type="predicted"/>
<gene>
    <name evidence="1" type="ORF">FRX48_08060</name>
</gene>
<reference evidence="1 2" key="1">
    <citation type="submission" date="2019-09" db="EMBL/GenBank/DDBJ databases">
        <title>The hologenome of the rock-dwelling lichen Lasallia pustulata.</title>
        <authorList>
            <person name="Greshake Tzovaras B."/>
            <person name="Segers F."/>
            <person name="Bicker A."/>
            <person name="Dal Grande F."/>
            <person name="Otte J."/>
            <person name="Hankeln T."/>
            <person name="Schmitt I."/>
            <person name="Ebersberger I."/>
        </authorList>
    </citation>
    <scope>NUCLEOTIDE SEQUENCE [LARGE SCALE GENOMIC DNA]</scope>
    <source>
        <strain evidence="1">A1-1</strain>
    </source>
</reference>
<organism evidence="1 2">
    <name type="scientific">Lasallia pustulata</name>
    <dbReference type="NCBI Taxonomy" id="136370"/>
    <lineage>
        <taxon>Eukaryota</taxon>
        <taxon>Fungi</taxon>
        <taxon>Dikarya</taxon>
        <taxon>Ascomycota</taxon>
        <taxon>Pezizomycotina</taxon>
        <taxon>Lecanoromycetes</taxon>
        <taxon>OSLEUM clade</taxon>
        <taxon>Umbilicariomycetidae</taxon>
        <taxon>Umbilicariales</taxon>
        <taxon>Umbilicariaceae</taxon>
        <taxon>Lasallia</taxon>
    </lineage>
</organism>
<accession>A0A5M8PH57</accession>
<name>A0A5M8PH57_9LECA</name>
<comment type="caution">
    <text evidence="1">The sequence shown here is derived from an EMBL/GenBank/DDBJ whole genome shotgun (WGS) entry which is preliminary data.</text>
</comment>
<dbReference type="Proteomes" id="UP000324767">
    <property type="component" value="Unassembled WGS sequence"/>
</dbReference>
<dbReference type="EMBL" id="VXIT01000014">
    <property type="protein sequence ID" value="KAA6408318.1"/>
    <property type="molecule type" value="Genomic_DNA"/>
</dbReference>
<dbReference type="AlphaFoldDB" id="A0A5M8PH57"/>
<sequence length="140" mass="15918">MASDKGFAYHDLGRHMCFNPRGLSPCAPECIIKGAVKIPNAVEITIDMTDDPQKQHHANVDKYYHRHLLCATFVDPDHGEVELFTFKKIEHDQSDVPRGYPPPVTRAYDLYVEMYSKFGREKVPKGLFRLGIGLSKRGTQ</sequence>
<evidence type="ECO:0000313" key="1">
    <source>
        <dbReference type="EMBL" id="KAA6408318.1"/>
    </source>
</evidence>
<evidence type="ECO:0000313" key="2">
    <source>
        <dbReference type="Proteomes" id="UP000324767"/>
    </source>
</evidence>
<protein>
    <submittedName>
        <fullName evidence="1">Uncharacterized protein</fullName>
    </submittedName>
</protein>